<dbReference type="Gene3D" id="3.30.565.10">
    <property type="entry name" value="Histidine kinase-like ATPase, C-terminal domain"/>
    <property type="match status" value="1"/>
</dbReference>
<comment type="similarity">
    <text evidence="1">Belongs to the heat shock protein 90 family.</text>
</comment>
<dbReference type="EMBL" id="GU574490">
    <property type="protein sequence ID" value="ADR79285.1"/>
    <property type="molecule type" value="mRNA"/>
</dbReference>
<dbReference type="Gene3D" id="1.20.120.790">
    <property type="entry name" value="Heat shock protein 90, C-terminal domain"/>
    <property type="match status" value="1"/>
</dbReference>
<proteinExistence type="evidence at transcript level"/>
<feature type="binding site" evidence="5">
    <location>
        <position position="112"/>
    </location>
    <ligand>
        <name>ATP</name>
        <dbReference type="ChEBI" id="CHEBI:30616"/>
    </ligand>
</feature>
<dbReference type="CDD" id="cd16927">
    <property type="entry name" value="HATPase_Hsp90-like"/>
    <property type="match status" value="1"/>
</dbReference>
<dbReference type="InterPro" id="IPR019805">
    <property type="entry name" value="Heat_shock_protein_90_CS"/>
</dbReference>
<accession>E5DVR6</accession>
<dbReference type="PANTHER" id="PTHR11528">
    <property type="entry name" value="HEAT SHOCK PROTEIN 90 FAMILY MEMBER"/>
    <property type="match status" value="1"/>
</dbReference>
<keyword evidence="2 5" id="KW-0547">Nucleotide-binding</keyword>
<dbReference type="GO" id="GO:0140662">
    <property type="term" value="F:ATP-dependent protein folding chaperone"/>
    <property type="evidence" value="ECO:0007669"/>
    <property type="project" value="InterPro"/>
</dbReference>
<organism evidence="9">
    <name type="scientific">Brachionus ibericus</name>
    <dbReference type="NCBI Taxonomy" id="183141"/>
    <lineage>
        <taxon>Eukaryota</taxon>
        <taxon>Metazoa</taxon>
        <taxon>Spiralia</taxon>
        <taxon>Gnathifera</taxon>
        <taxon>Rotifera</taxon>
        <taxon>Eurotatoria</taxon>
        <taxon>Monogononta</taxon>
        <taxon>Pseudotrocha</taxon>
        <taxon>Ploima</taxon>
        <taxon>Brachionidae</taxon>
        <taxon>Brachionus</taxon>
    </lineage>
</organism>
<dbReference type="AlphaFoldDB" id="E5DVR6"/>
<dbReference type="Gene3D" id="3.40.50.11260">
    <property type="match status" value="1"/>
</dbReference>
<dbReference type="NCBIfam" id="NF003555">
    <property type="entry name" value="PRK05218.1"/>
    <property type="match status" value="1"/>
</dbReference>
<evidence type="ECO:0000256" key="1">
    <source>
        <dbReference type="ARBA" id="ARBA00008239"/>
    </source>
</evidence>
<feature type="domain" description="Histidine kinase/HSP90-like ATPase" evidence="8">
    <location>
        <begin position="105"/>
        <end position="266"/>
    </location>
</feature>
<evidence type="ECO:0000313" key="9">
    <source>
        <dbReference type="EMBL" id="ADR79285.1"/>
    </source>
</evidence>
<dbReference type="HAMAP" id="MF_00505">
    <property type="entry name" value="HSP90"/>
    <property type="match status" value="1"/>
</dbReference>
<evidence type="ECO:0000256" key="6">
    <source>
        <dbReference type="SAM" id="MobiDB-lite"/>
    </source>
</evidence>
<feature type="binding site" evidence="5">
    <location>
        <position position="177"/>
    </location>
    <ligand>
        <name>ATP</name>
        <dbReference type="ChEBI" id="CHEBI:30616"/>
    </ligand>
</feature>
<dbReference type="InterPro" id="IPR001404">
    <property type="entry name" value="Hsp90_fam"/>
</dbReference>
<dbReference type="PRINTS" id="PR00775">
    <property type="entry name" value="HEATSHOCK90"/>
</dbReference>
<evidence type="ECO:0000256" key="4">
    <source>
        <dbReference type="ARBA" id="ARBA00023186"/>
    </source>
</evidence>
<dbReference type="FunFam" id="3.40.50.11260:FF:000003">
    <property type="entry name" value="Heat shock protein 90"/>
    <property type="match status" value="1"/>
</dbReference>
<name>E5DVR6_9BILA</name>
<dbReference type="GO" id="GO:0016887">
    <property type="term" value="F:ATP hydrolysis activity"/>
    <property type="evidence" value="ECO:0007669"/>
    <property type="project" value="InterPro"/>
</dbReference>
<dbReference type="GO" id="GO:0051082">
    <property type="term" value="F:unfolded protein binding"/>
    <property type="evidence" value="ECO:0007669"/>
    <property type="project" value="InterPro"/>
</dbReference>
<keyword evidence="7" id="KW-0732">Signal</keyword>
<feature type="region of interest" description="Disordered" evidence="6">
    <location>
        <begin position="304"/>
        <end position="333"/>
    </location>
</feature>
<dbReference type="SMART" id="SM00387">
    <property type="entry name" value="HATPase_c"/>
    <property type="match status" value="1"/>
</dbReference>
<dbReference type="FunFam" id="3.30.230.80:FF:000003">
    <property type="entry name" value="endoplasmin isoform X1"/>
    <property type="match status" value="1"/>
</dbReference>
<dbReference type="Pfam" id="PF00183">
    <property type="entry name" value="HSP90"/>
    <property type="match status" value="1"/>
</dbReference>
<keyword evidence="3 5" id="KW-0067">ATP-binding</keyword>
<evidence type="ECO:0000256" key="7">
    <source>
        <dbReference type="SAM" id="SignalP"/>
    </source>
</evidence>
<dbReference type="Pfam" id="PF13589">
    <property type="entry name" value="HATPase_c_3"/>
    <property type="match status" value="1"/>
</dbReference>
<feature type="region of interest" description="Disordered" evidence="6">
    <location>
        <begin position="36"/>
        <end position="60"/>
    </location>
</feature>
<protein>
    <submittedName>
        <fullName evidence="9">Hsp90 beta</fullName>
    </submittedName>
</protein>
<feature type="region of interest" description="Disordered" evidence="6">
    <location>
        <begin position="762"/>
        <end position="802"/>
    </location>
</feature>
<feature type="compositionally biased region" description="Acidic residues" evidence="6">
    <location>
        <begin position="768"/>
        <end position="787"/>
    </location>
</feature>
<evidence type="ECO:0000256" key="2">
    <source>
        <dbReference type="ARBA" id="ARBA00022741"/>
    </source>
</evidence>
<feature type="binding site" evidence="5">
    <location>
        <position position="458"/>
    </location>
    <ligand>
        <name>ATP</name>
        <dbReference type="ChEBI" id="CHEBI:30616"/>
    </ligand>
</feature>
<sequence length="802" mass="91884">MKLLNSLLLVAFVCLTIYSSWNGRVHAEDDIEVDESSAPKVDEDIGKSREGSRTDDEVVQREEEQIKLDGLSVAEMKELRESSKQEFVAEVNRMMKLIINSLYKNKEIFLRELISNASDALDKIRFMSLTDKDVLGETEELSIRIKSDKENRMLHITDTGIGMTKDDMIKYLGTIAKSQTSEFLTKFQEAQASDNKQSMSDLIGQFGVGFYSAFLVADKVIVTSKNNQDEQYIWESDSSSFTVVQDPRGNTLGRGTTVSLHLKEEAREYLEEHKLREIITKYSQFINFNIYLWASKSVSEEVPVEDEEAAATATPKTDDDDASVEEAKDEKPKTKTVNKTVWDWELMNSAKPIWQRKPAEVTDEEYVEFYKSFTKDSQDPLVHTHFVAEGEVTFKSILYVPKVAPSDLFQNYNKKTDSIKLYVRRVFISETVDDLLPKYLSFVRGVVDSDDLPLNVSRETLQQNKLLKVIKKKLVRKILDMVKKMSEADFELFHKEYSTNVKLGVIEDSTNRVRLAKLLRFGSSAEDKTTTSLEKYVERMKEKQEFIYFIAGTDRDELEKSPFVERLLAKGYEVLYLTDPIDEYCMQSLPEFDGKRFQNVAKDGLNIDKSKQAEERLKELEKSYEPLINWIKDGPLKDKVENVKISTRLVKTPMALVANQFGYSGNMERITRAQAYQKSGGDSASQYYFGQKKILEVNPGHPLVKELLRRAESDSSDSQAKQMVELMFESATLRSGYELRDTAGFADRIEHMLRSALNVPLDEKVDEMPDFEEESEKEPADEQEVSAEEDKTDQTAEVCINH</sequence>
<feature type="compositionally biased region" description="Basic and acidic residues" evidence="6">
    <location>
        <begin position="40"/>
        <end position="60"/>
    </location>
</feature>
<dbReference type="InterPro" id="IPR020568">
    <property type="entry name" value="Ribosomal_Su5_D2-typ_SF"/>
</dbReference>
<dbReference type="InterPro" id="IPR036890">
    <property type="entry name" value="HATPase_C_sf"/>
</dbReference>
<dbReference type="PROSITE" id="PS00298">
    <property type="entry name" value="HSP90"/>
    <property type="match status" value="1"/>
</dbReference>
<evidence type="ECO:0000256" key="5">
    <source>
        <dbReference type="PIRSR" id="PIRSR002583-1"/>
    </source>
</evidence>
<dbReference type="PIRSF" id="PIRSF002583">
    <property type="entry name" value="Hsp90"/>
    <property type="match status" value="1"/>
</dbReference>
<dbReference type="SUPFAM" id="SSF55874">
    <property type="entry name" value="ATPase domain of HSP90 chaperone/DNA topoisomerase II/histidine kinase"/>
    <property type="match status" value="1"/>
</dbReference>
<dbReference type="InterPro" id="IPR003594">
    <property type="entry name" value="HATPase_dom"/>
</dbReference>
<reference evidence="9" key="1">
    <citation type="journal article" date="2011" name="Hydrobiologia">
        <title>Sequence analysis of genomic DNA (680 Mb) by GS-FLX-Titanium sequencer in the monogonont rotifer, Brachionus ibericus.</title>
        <authorList>
            <person name="Lee J.-S."/>
            <person name="Kim R.-O."/>
            <person name="Rhee J.-S."/>
            <person name="Han J."/>
            <person name="Hwang D.-S."/>
            <person name="Choi B.-S."/>
            <person name="Lee C.J."/>
            <person name="Yoon Y.-D."/>
            <person name="Lim J.-S."/>
            <person name="Lee Y.-M."/>
            <person name="Park G.S."/>
            <person name="Hagiwara A."/>
            <person name="Choi I.-Y."/>
        </authorList>
    </citation>
    <scope>NUCLEOTIDE SEQUENCE</scope>
</reference>
<dbReference type="SUPFAM" id="SSF54211">
    <property type="entry name" value="Ribosomal protein S5 domain 2-like"/>
    <property type="match status" value="1"/>
</dbReference>
<evidence type="ECO:0000259" key="8">
    <source>
        <dbReference type="SMART" id="SM00387"/>
    </source>
</evidence>
<dbReference type="InterPro" id="IPR020575">
    <property type="entry name" value="Hsp90_N"/>
</dbReference>
<feature type="binding site" evidence="5">
    <location>
        <position position="163"/>
    </location>
    <ligand>
        <name>ATP</name>
        <dbReference type="ChEBI" id="CHEBI:30616"/>
    </ligand>
</feature>
<feature type="binding site" evidence="5">
    <location>
        <position position="256"/>
    </location>
    <ligand>
        <name>ATP</name>
        <dbReference type="ChEBI" id="CHEBI:30616"/>
    </ligand>
</feature>
<feature type="binding site" evidence="5">
    <location>
        <begin position="205"/>
        <end position="210"/>
    </location>
    <ligand>
        <name>ATP</name>
        <dbReference type="ChEBI" id="CHEBI:30616"/>
    </ligand>
</feature>
<feature type="binding site" evidence="5">
    <location>
        <position position="116"/>
    </location>
    <ligand>
        <name>ATP</name>
        <dbReference type="ChEBI" id="CHEBI:30616"/>
    </ligand>
</feature>
<feature type="signal peptide" evidence="7">
    <location>
        <begin position="1"/>
        <end position="27"/>
    </location>
</feature>
<evidence type="ECO:0000256" key="3">
    <source>
        <dbReference type="ARBA" id="ARBA00022840"/>
    </source>
</evidence>
<dbReference type="GO" id="GO:0005524">
    <property type="term" value="F:ATP binding"/>
    <property type="evidence" value="ECO:0007669"/>
    <property type="project" value="UniProtKB-KW"/>
</dbReference>
<dbReference type="Gene3D" id="3.30.230.80">
    <property type="match status" value="1"/>
</dbReference>
<dbReference type="InterPro" id="IPR037196">
    <property type="entry name" value="HSP90_C"/>
</dbReference>
<keyword evidence="4" id="KW-0143">Chaperone</keyword>
<feature type="binding site" evidence="5">
    <location>
        <position position="158"/>
    </location>
    <ligand>
        <name>ATP</name>
        <dbReference type="ChEBI" id="CHEBI:30616"/>
    </ligand>
</feature>
<feature type="chain" id="PRO_5003195656" evidence="7">
    <location>
        <begin position="28"/>
        <end position="802"/>
    </location>
</feature>
<dbReference type="SUPFAM" id="SSF110942">
    <property type="entry name" value="HSP90 C-terminal domain"/>
    <property type="match status" value="1"/>
</dbReference>
<dbReference type="FunFam" id="3.30.565.10:FF:000005">
    <property type="entry name" value="Heat shock protein 90"/>
    <property type="match status" value="1"/>
</dbReference>